<evidence type="ECO:0000313" key="1">
    <source>
        <dbReference type="EMBL" id="MPM51804.1"/>
    </source>
</evidence>
<proteinExistence type="predicted"/>
<dbReference type="AlphaFoldDB" id="A0A645AQD1"/>
<accession>A0A645AQD1</accession>
<gene>
    <name evidence="1" type="ORF">SDC9_98555</name>
</gene>
<name>A0A645AQD1_9ZZZZ</name>
<reference evidence="1" key="1">
    <citation type="submission" date="2019-08" db="EMBL/GenBank/DDBJ databases">
        <authorList>
            <person name="Kucharzyk K."/>
            <person name="Murdoch R.W."/>
            <person name="Higgins S."/>
            <person name="Loffler F."/>
        </authorList>
    </citation>
    <scope>NUCLEOTIDE SEQUENCE</scope>
</reference>
<sequence length="104" mass="11378">MGGRECRHLSQMRHDDHLRVLGEPGQPAADLDGHAAADSGVHLVEDEDVAGISDGEHHFQTQPDAGQFAARGDLRQRSGGGAGVRREQQVYMFQPVGTRLRQRL</sequence>
<organism evidence="1">
    <name type="scientific">bioreactor metagenome</name>
    <dbReference type="NCBI Taxonomy" id="1076179"/>
    <lineage>
        <taxon>unclassified sequences</taxon>
        <taxon>metagenomes</taxon>
        <taxon>ecological metagenomes</taxon>
    </lineage>
</organism>
<dbReference type="EMBL" id="VSSQ01013577">
    <property type="protein sequence ID" value="MPM51804.1"/>
    <property type="molecule type" value="Genomic_DNA"/>
</dbReference>
<protein>
    <submittedName>
        <fullName evidence="1">Uncharacterized protein</fullName>
    </submittedName>
</protein>
<comment type="caution">
    <text evidence="1">The sequence shown here is derived from an EMBL/GenBank/DDBJ whole genome shotgun (WGS) entry which is preliminary data.</text>
</comment>